<evidence type="ECO:0000256" key="1">
    <source>
        <dbReference type="SAM" id="Phobius"/>
    </source>
</evidence>
<evidence type="ECO:0000313" key="2">
    <source>
        <dbReference type="EMBL" id="MDP0589673.1"/>
    </source>
</evidence>
<comment type="caution">
    <text evidence="2">The sequence shown here is derived from an EMBL/GenBank/DDBJ whole genome shotgun (WGS) entry which is preliminary data.</text>
</comment>
<evidence type="ECO:0000313" key="3">
    <source>
        <dbReference type="Proteomes" id="UP001178148"/>
    </source>
</evidence>
<reference evidence="2 3" key="1">
    <citation type="journal article" date="2023" name="bioRxiv">
        <title>An intranuclear bacterial parasite of deep-sea mussels expresses apoptosis inhibitors acquired from its host.</title>
        <authorList>
            <person name="Gonzalez Porras M.A."/>
            <person name="Assie A."/>
            <person name="Tietjen M."/>
            <person name="Violette M."/>
            <person name="Kleiner M."/>
            <person name="Gruber-Vodicka H."/>
            <person name="Dubilier N."/>
            <person name="Leisch N."/>
        </authorList>
    </citation>
    <scope>NUCLEOTIDE SEQUENCE [LARGE SCALE GENOMIC DNA]</scope>
    <source>
        <strain evidence="2">IAP13</strain>
    </source>
</reference>
<name>A0AA90NMS3_9GAMM</name>
<dbReference type="Proteomes" id="UP001178148">
    <property type="component" value="Unassembled WGS sequence"/>
</dbReference>
<gene>
    <name evidence="2" type="ORF">QS748_10990</name>
</gene>
<proteinExistence type="predicted"/>
<keyword evidence="3" id="KW-1185">Reference proteome</keyword>
<organism evidence="2 3">
    <name type="scientific">Candidatus Endonucleibacter bathymodioli</name>
    <dbReference type="NCBI Taxonomy" id="539814"/>
    <lineage>
        <taxon>Bacteria</taxon>
        <taxon>Pseudomonadati</taxon>
        <taxon>Pseudomonadota</taxon>
        <taxon>Gammaproteobacteria</taxon>
        <taxon>Oceanospirillales</taxon>
        <taxon>Endozoicomonadaceae</taxon>
        <taxon>Candidatus Endonucleibacter</taxon>
    </lineage>
</organism>
<dbReference type="AlphaFoldDB" id="A0AA90NMS3"/>
<dbReference type="EMBL" id="JASXSV010000018">
    <property type="protein sequence ID" value="MDP0589673.1"/>
    <property type="molecule type" value="Genomic_DNA"/>
</dbReference>
<protein>
    <submittedName>
        <fullName evidence="2">Uncharacterized protein</fullName>
    </submittedName>
</protein>
<feature type="transmembrane region" description="Helical" evidence="1">
    <location>
        <begin position="12"/>
        <end position="34"/>
    </location>
</feature>
<keyword evidence="1" id="KW-0472">Membrane</keyword>
<keyword evidence="1" id="KW-0812">Transmembrane</keyword>
<accession>A0AA90NMS3</accession>
<keyword evidence="1" id="KW-1133">Transmembrane helix</keyword>
<sequence>MIYKKKKGGGVMIIIHPFFPTIPPTMPSVMRLFLAKRKRRMNSRAIASFYQRTQGHNANMTIRQNYERYPFCQYKDHTKRSKTRHEVLLDEMKQVALLRRFEKTIDPLYPHAKTW</sequence>